<dbReference type="EMBL" id="MDHN01000008">
    <property type="protein sequence ID" value="OFC72108.1"/>
    <property type="molecule type" value="Genomic_DNA"/>
</dbReference>
<keyword evidence="3" id="KW-1185">Reference proteome</keyword>
<keyword evidence="1" id="KW-0732">Signal</keyword>
<organism evidence="2 3">
    <name type="scientific">Alteromonas confluentis</name>
    <dbReference type="NCBI Taxonomy" id="1656094"/>
    <lineage>
        <taxon>Bacteria</taxon>
        <taxon>Pseudomonadati</taxon>
        <taxon>Pseudomonadota</taxon>
        <taxon>Gammaproteobacteria</taxon>
        <taxon>Alteromonadales</taxon>
        <taxon>Alteromonadaceae</taxon>
        <taxon>Alteromonas/Salinimonas group</taxon>
        <taxon>Alteromonas</taxon>
    </lineage>
</organism>
<sequence length="305" mass="35725">MKRKMSLSVRMYLTMLLFFTGQSALTEEYLYTQAFSDPEYGRYHIEVLHAAIRVTENDYGAVTLIPFPVPLPQNREIQTLRAGESDIMWCVTTDELESQLLPVRFPLLQGLGGHRVFVIHDNRQKDFPAQLSLARLKTMSSVQGTFWPDTQILKYNEFAVQSISWSSWFSSMYRLLEEDIVDYFPRNVVEVFRDLSYHENPKLTIEQNHLLVYPSYEYFFVNPNKPELQERLQEGLKRLLVSGELVEIFNRYPYHKQGWAMARDKNRRVHRLASNVLSYQLKHANWISHPEALISEIEGLSVAKL</sequence>
<dbReference type="RefSeq" id="WP_070123890.1">
    <property type="nucleotide sequence ID" value="NZ_MDHN01000008.1"/>
</dbReference>
<gene>
    <name evidence="2" type="ORF">BFC18_05245</name>
</gene>
<protein>
    <submittedName>
        <fullName evidence="2">Uncharacterized protein</fullName>
    </submittedName>
</protein>
<proteinExistence type="predicted"/>
<dbReference type="AlphaFoldDB" id="A0A1E7ZEZ8"/>
<dbReference type="STRING" id="1656094.BFC18_05245"/>
<evidence type="ECO:0000313" key="2">
    <source>
        <dbReference type="EMBL" id="OFC72108.1"/>
    </source>
</evidence>
<dbReference type="SUPFAM" id="SSF53850">
    <property type="entry name" value="Periplasmic binding protein-like II"/>
    <property type="match status" value="1"/>
</dbReference>
<accession>A0A1E7ZEZ8</accession>
<dbReference type="Proteomes" id="UP000175691">
    <property type="component" value="Unassembled WGS sequence"/>
</dbReference>
<feature type="chain" id="PRO_5009209793" evidence="1">
    <location>
        <begin position="27"/>
        <end position="305"/>
    </location>
</feature>
<name>A0A1E7ZEZ8_9ALTE</name>
<comment type="caution">
    <text evidence="2">The sequence shown here is derived from an EMBL/GenBank/DDBJ whole genome shotgun (WGS) entry which is preliminary data.</text>
</comment>
<feature type="signal peptide" evidence="1">
    <location>
        <begin position="1"/>
        <end position="26"/>
    </location>
</feature>
<evidence type="ECO:0000313" key="3">
    <source>
        <dbReference type="Proteomes" id="UP000175691"/>
    </source>
</evidence>
<reference evidence="2 3" key="1">
    <citation type="submission" date="2016-08" db="EMBL/GenBank/DDBJ databases">
        <authorList>
            <person name="Seilhamer J.J."/>
        </authorList>
    </citation>
    <scope>NUCLEOTIDE SEQUENCE [LARGE SCALE GENOMIC DNA]</scope>
    <source>
        <strain evidence="2 3">KCTC 42603</strain>
    </source>
</reference>
<evidence type="ECO:0000256" key="1">
    <source>
        <dbReference type="SAM" id="SignalP"/>
    </source>
</evidence>